<protein>
    <recommendedName>
        <fullName evidence="6">Ner winged helix-turn-helix DNA-binding domain-containing protein</fullName>
    </recommendedName>
</protein>
<dbReference type="AlphaFoldDB" id="A0A6F8VBF7"/>
<keyword evidence="3" id="KW-0238">DNA-binding</keyword>
<sequence>MDTTKHRKKTSRVVDWNNAYIVAALHAEGNSLRKLSLSHGYTAGALKNALHTAWPKGEALIAEAIGEKPYDIWPSRYGADKKPLSGHGQRKARGQGRHIDTKAIKRKANVNTVKSRCDVESTGSD</sequence>
<comment type="similarity">
    <text evidence="1">Belongs to the ner transcriptional regulatory family.</text>
</comment>
<name>A0A6F8VBF7_9PROT</name>
<dbReference type="EMBL" id="AP022853">
    <property type="protein sequence ID" value="BCB26447.1"/>
    <property type="molecule type" value="Genomic_DNA"/>
</dbReference>
<evidence type="ECO:0000256" key="1">
    <source>
        <dbReference type="ARBA" id="ARBA00006157"/>
    </source>
</evidence>
<dbReference type="Proteomes" id="UP000502260">
    <property type="component" value="Chromosome"/>
</dbReference>
<keyword evidence="2" id="KW-0805">Transcription regulation</keyword>
<proteinExistence type="inferred from homology"/>
<evidence type="ECO:0000256" key="4">
    <source>
        <dbReference type="ARBA" id="ARBA00023163"/>
    </source>
</evidence>
<dbReference type="KEGG" id="slac:SKTS_13330"/>
<accession>A0A6F8VBF7</accession>
<feature type="region of interest" description="Disordered" evidence="5">
    <location>
        <begin position="77"/>
        <end position="97"/>
    </location>
</feature>
<reference evidence="8" key="1">
    <citation type="submission" date="2020-03" db="EMBL/GenBank/DDBJ databases">
        <title>Complete genome sequence of sulfur-oxidizing bacterium skT11.</title>
        <authorList>
            <person name="Kanda M."/>
            <person name="Kojima H."/>
            <person name="Fukui M."/>
        </authorList>
    </citation>
    <scope>NUCLEOTIDE SEQUENCE [LARGE SCALE GENOMIC DNA]</scope>
    <source>
        <strain evidence="8">skT11</strain>
    </source>
</reference>
<evidence type="ECO:0000256" key="5">
    <source>
        <dbReference type="SAM" id="MobiDB-lite"/>
    </source>
</evidence>
<dbReference type="RefSeq" id="WP_173062167.1">
    <property type="nucleotide sequence ID" value="NZ_AP022853.1"/>
</dbReference>
<dbReference type="InterPro" id="IPR010982">
    <property type="entry name" value="Lambda_DNA-bd_dom_sf"/>
</dbReference>
<evidence type="ECO:0000256" key="3">
    <source>
        <dbReference type="ARBA" id="ARBA00023125"/>
    </source>
</evidence>
<gene>
    <name evidence="7" type="ORF">SKTS_13330</name>
</gene>
<organism evidence="7 8">
    <name type="scientific">Sulfurimicrobium lacus</name>
    <dbReference type="NCBI Taxonomy" id="2715678"/>
    <lineage>
        <taxon>Bacteria</taxon>
        <taxon>Pseudomonadati</taxon>
        <taxon>Pseudomonadota</taxon>
        <taxon>Betaproteobacteria</taxon>
        <taxon>Nitrosomonadales</taxon>
        <taxon>Sulfuricellaceae</taxon>
        <taxon>Sulfurimicrobium</taxon>
    </lineage>
</organism>
<dbReference type="GO" id="GO:0003677">
    <property type="term" value="F:DNA binding"/>
    <property type="evidence" value="ECO:0007669"/>
    <property type="project" value="UniProtKB-KW"/>
</dbReference>
<feature type="domain" description="Ner winged helix-turn-helix DNA-binding" evidence="6">
    <location>
        <begin position="15"/>
        <end position="84"/>
    </location>
</feature>
<keyword evidence="8" id="KW-1185">Reference proteome</keyword>
<keyword evidence="4" id="KW-0804">Transcription</keyword>
<evidence type="ECO:0000313" key="8">
    <source>
        <dbReference type="Proteomes" id="UP000502260"/>
    </source>
</evidence>
<dbReference type="Gene3D" id="1.10.260.40">
    <property type="entry name" value="lambda repressor-like DNA-binding domains"/>
    <property type="match status" value="1"/>
</dbReference>
<dbReference type="Pfam" id="PF13693">
    <property type="entry name" value="HTH_35"/>
    <property type="match status" value="1"/>
</dbReference>
<dbReference type="SUPFAM" id="SSF47413">
    <property type="entry name" value="lambda repressor-like DNA-binding domains"/>
    <property type="match status" value="1"/>
</dbReference>
<evidence type="ECO:0000313" key="7">
    <source>
        <dbReference type="EMBL" id="BCB26447.1"/>
    </source>
</evidence>
<evidence type="ECO:0000259" key="6">
    <source>
        <dbReference type="Pfam" id="PF13693"/>
    </source>
</evidence>
<dbReference type="InterPro" id="IPR038722">
    <property type="entry name" value="Ner_HTH_dom"/>
</dbReference>
<evidence type="ECO:0000256" key="2">
    <source>
        <dbReference type="ARBA" id="ARBA00023015"/>
    </source>
</evidence>